<evidence type="ECO:0000313" key="3">
    <source>
        <dbReference type="Proteomes" id="UP000245680"/>
    </source>
</evidence>
<name>A0A2V2LHG7_9RHOB</name>
<feature type="signal peptide" evidence="1">
    <location>
        <begin position="1"/>
        <end position="21"/>
    </location>
</feature>
<organism evidence="2 3">
    <name type="scientific">Meridianimarinicoccus roseus</name>
    <dbReference type="NCBI Taxonomy" id="2072018"/>
    <lineage>
        <taxon>Bacteria</taxon>
        <taxon>Pseudomonadati</taxon>
        <taxon>Pseudomonadota</taxon>
        <taxon>Alphaproteobacteria</taxon>
        <taxon>Rhodobacterales</taxon>
        <taxon>Paracoccaceae</taxon>
        <taxon>Meridianimarinicoccus</taxon>
    </lineage>
</organism>
<dbReference type="PROSITE" id="PS51257">
    <property type="entry name" value="PROKAR_LIPOPROTEIN"/>
    <property type="match status" value="1"/>
</dbReference>
<reference evidence="2 3" key="1">
    <citation type="submission" date="2018-05" db="EMBL/GenBank/DDBJ databases">
        <title>Rhodobacteraceae gen. nov., sp. nov. isolated from sea water.</title>
        <authorList>
            <person name="Ren Y."/>
        </authorList>
    </citation>
    <scope>NUCLEOTIDE SEQUENCE [LARGE SCALE GENOMIC DNA]</scope>
    <source>
        <strain evidence="2 3">TG-679</strain>
    </source>
</reference>
<dbReference type="Proteomes" id="UP000245680">
    <property type="component" value="Unassembled WGS sequence"/>
</dbReference>
<dbReference type="EMBL" id="QGKU01000052">
    <property type="protein sequence ID" value="PWR01323.1"/>
    <property type="molecule type" value="Genomic_DNA"/>
</dbReference>
<protein>
    <recommendedName>
        <fullName evidence="4">Lipoprotein</fullName>
    </recommendedName>
</protein>
<dbReference type="RefSeq" id="WP_109812933.1">
    <property type="nucleotide sequence ID" value="NZ_QGKU01000052.1"/>
</dbReference>
<dbReference type="OrthoDB" id="9985901at2"/>
<keyword evidence="3" id="KW-1185">Reference proteome</keyword>
<comment type="caution">
    <text evidence="2">The sequence shown here is derived from an EMBL/GenBank/DDBJ whole genome shotgun (WGS) entry which is preliminary data.</text>
</comment>
<sequence length="102" mass="10650">MARRAALLAAALLAGCATGGAPPPGGSAAPSTAPVAEGTALTNCKREIWRRSGELVRITSVNIFEEQRGIVSGTGSFGTRYDCFTNPAGKAVNVTVDRRRRF</sequence>
<evidence type="ECO:0000256" key="1">
    <source>
        <dbReference type="SAM" id="SignalP"/>
    </source>
</evidence>
<accession>A0A2V2LHG7</accession>
<evidence type="ECO:0000313" key="2">
    <source>
        <dbReference type="EMBL" id="PWR01323.1"/>
    </source>
</evidence>
<dbReference type="AlphaFoldDB" id="A0A2V2LHG7"/>
<feature type="chain" id="PRO_5016054879" description="Lipoprotein" evidence="1">
    <location>
        <begin position="22"/>
        <end position="102"/>
    </location>
</feature>
<gene>
    <name evidence="2" type="ORF">DKT77_17315</name>
</gene>
<evidence type="ECO:0008006" key="4">
    <source>
        <dbReference type="Google" id="ProtNLM"/>
    </source>
</evidence>
<proteinExistence type="predicted"/>
<keyword evidence="1" id="KW-0732">Signal</keyword>